<dbReference type="Gene3D" id="1.10.10.1150">
    <property type="entry name" value="Coenzyme PQQ synthesis protein D (PqqD)"/>
    <property type="match status" value="1"/>
</dbReference>
<gene>
    <name evidence="4" type="primary">pqqD</name>
    <name evidence="4" type="ORF">BVG79_02154</name>
</gene>
<dbReference type="GO" id="GO:0048038">
    <property type="term" value="F:quinone binding"/>
    <property type="evidence" value="ECO:0007669"/>
    <property type="project" value="InterPro"/>
</dbReference>
<sequence>MASLTITEDLPLRLHRQVRLRWDKARGLWLLLAPEKILVPDETCVAVLQELDGGPLAGAIDRLAAKYNAPRDVIAADVIDVLQDLANRGYLLSEEPARHG</sequence>
<dbReference type="InterPro" id="IPR041881">
    <property type="entry name" value="PqqD_sf"/>
</dbReference>
<dbReference type="Pfam" id="PF05402">
    <property type="entry name" value="PqqD"/>
    <property type="match status" value="1"/>
</dbReference>
<dbReference type="GO" id="GO:0018189">
    <property type="term" value="P:pyrroloquinoline quinone biosynthetic process"/>
    <property type="evidence" value="ECO:0007669"/>
    <property type="project" value="UniProtKB-UniPathway"/>
</dbReference>
<keyword evidence="3" id="KW-0884">PQQ biosynthesis</keyword>
<evidence type="ECO:0000256" key="3">
    <source>
        <dbReference type="ARBA" id="ARBA00022905"/>
    </source>
</evidence>
<dbReference type="STRING" id="92947.BVG79_02154"/>
<evidence type="ECO:0000256" key="2">
    <source>
        <dbReference type="ARBA" id="ARBA00011741"/>
    </source>
</evidence>
<dbReference type="NCBIfam" id="TIGR03859">
    <property type="entry name" value="PQQ_PqqD"/>
    <property type="match status" value="1"/>
</dbReference>
<dbReference type="Proteomes" id="UP000242447">
    <property type="component" value="Chromosome"/>
</dbReference>
<evidence type="ECO:0000313" key="4">
    <source>
        <dbReference type="EMBL" id="ARO15494.1"/>
    </source>
</evidence>
<comment type="subunit">
    <text evidence="2">Monomer. Interacts with PqqE.</text>
</comment>
<proteinExistence type="predicted"/>
<comment type="pathway">
    <text evidence="1">Cofactor biosynthesis; pyrroloquinoline quinone biosynthesis.</text>
</comment>
<dbReference type="RefSeq" id="WP_085786887.1">
    <property type="nucleotide sequence ID" value="NZ_CP019937.1"/>
</dbReference>
<keyword evidence="5" id="KW-1185">Reference proteome</keyword>
<dbReference type="InterPro" id="IPR022479">
    <property type="entry name" value="PqqD_bac"/>
</dbReference>
<dbReference type="KEGG" id="kro:BVG79_02154"/>
<evidence type="ECO:0000256" key="1">
    <source>
        <dbReference type="ARBA" id="ARBA00004886"/>
    </source>
</evidence>
<reference evidence="4 5" key="1">
    <citation type="submission" date="2017-02" db="EMBL/GenBank/DDBJ databases">
        <title>Ketogulonicigenium robustum SPU B003 Genome sequencing and assembly.</title>
        <authorList>
            <person name="Li Y."/>
            <person name="Liu L."/>
            <person name="Wang C."/>
            <person name="Zhang M."/>
            <person name="Zhang T."/>
            <person name="Zhang Y."/>
        </authorList>
    </citation>
    <scope>NUCLEOTIDE SEQUENCE [LARGE SCALE GENOMIC DNA]</scope>
    <source>
        <strain evidence="4 5">SPU_B003</strain>
    </source>
</reference>
<organism evidence="4 5">
    <name type="scientific">Ketogulonicigenium robustum</name>
    <dbReference type="NCBI Taxonomy" id="92947"/>
    <lineage>
        <taxon>Bacteria</taxon>
        <taxon>Pseudomonadati</taxon>
        <taxon>Pseudomonadota</taxon>
        <taxon>Alphaproteobacteria</taxon>
        <taxon>Rhodobacterales</taxon>
        <taxon>Roseobacteraceae</taxon>
        <taxon>Ketogulonicigenium</taxon>
    </lineage>
</organism>
<accession>A0A1W6P234</accession>
<name>A0A1W6P234_9RHOB</name>
<dbReference type="InterPro" id="IPR008792">
    <property type="entry name" value="PQQD"/>
</dbReference>
<protein>
    <submittedName>
        <fullName evidence="4">Coenzyme PQQ synthesis protein D (Pyrroloquinoline quinone biosynthesis protein D)(PqqD)</fullName>
    </submittedName>
</protein>
<dbReference type="AlphaFoldDB" id="A0A1W6P234"/>
<evidence type="ECO:0000313" key="5">
    <source>
        <dbReference type="Proteomes" id="UP000242447"/>
    </source>
</evidence>
<dbReference type="EMBL" id="CP019937">
    <property type="protein sequence ID" value="ARO15494.1"/>
    <property type="molecule type" value="Genomic_DNA"/>
</dbReference>
<dbReference type="OrthoDB" id="7995890at2"/>
<dbReference type="UniPathway" id="UPA00539"/>